<dbReference type="InterPro" id="IPR053150">
    <property type="entry name" value="Teicoplanin_resist-assoc"/>
</dbReference>
<dbReference type="InterPro" id="IPR006976">
    <property type="entry name" value="VanZ-like"/>
</dbReference>
<dbReference type="PANTHER" id="PTHR36834:SF1">
    <property type="entry name" value="INTEGRAL MEMBRANE PROTEIN"/>
    <property type="match status" value="1"/>
</dbReference>
<keyword evidence="4" id="KW-1185">Reference proteome</keyword>
<dbReference type="RefSeq" id="WP_283594890.1">
    <property type="nucleotide sequence ID" value="NZ_JAUDDW010000030.1"/>
</dbReference>
<name>A0ABT7UZ49_9LACO</name>
<evidence type="ECO:0000259" key="2">
    <source>
        <dbReference type="Pfam" id="PF04892"/>
    </source>
</evidence>
<keyword evidence="1" id="KW-1133">Transmembrane helix</keyword>
<keyword evidence="1" id="KW-0812">Transmembrane</keyword>
<feature type="domain" description="VanZ-like" evidence="2">
    <location>
        <begin position="4"/>
        <end position="126"/>
    </location>
</feature>
<dbReference type="Pfam" id="PF04892">
    <property type="entry name" value="VanZ"/>
    <property type="match status" value="1"/>
</dbReference>
<evidence type="ECO:0000313" key="4">
    <source>
        <dbReference type="Proteomes" id="UP001529343"/>
    </source>
</evidence>
<dbReference type="EMBL" id="JAUDDW010000030">
    <property type="protein sequence ID" value="MDM8266980.1"/>
    <property type="molecule type" value="Genomic_DNA"/>
</dbReference>
<organism evidence="3 4">
    <name type="scientific">Limosilactobacillus pontis</name>
    <dbReference type="NCBI Taxonomy" id="35787"/>
    <lineage>
        <taxon>Bacteria</taxon>
        <taxon>Bacillati</taxon>
        <taxon>Bacillota</taxon>
        <taxon>Bacilli</taxon>
        <taxon>Lactobacillales</taxon>
        <taxon>Lactobacillaceae</taxon>
        <taxon>Limosilactobacillus</taxon>
    </lineage>
</organism>
<dbReference type="Proteomes" id="UP001529343">
    <property type="component" value="Unassembled WGS sequence"/>
</dbReference>
<feature type="transmembrane region" description="Helical" evidence="1">
    <location>
        <begin position="109"/>
        <end position="127"/>
    </location>
</feature>
<accession>A0ABT7UZ49</accession>
<feature type="transmembrane region" description="Helical" evidence="1">
    <location>
        <begin position="45"/>
        <end position="66"/>
    </location>
</feature>
<sequence>MITFLIYMTAVMWLCLTPAHVNIPSAQKILFHFHGVPYNIIPFQGFSIEFFLNIVMTFPLGVYIFLFNYRTPFERTILYGFCFSLFIESNQFIWDYLLNLQRLADIDDLITNTLGTIIGFSLMLILYQNGWRKFLQRLMLIRH</sequence>
<dbReference type="PANTHER" id="PTHR36834">
    <property type="entry name" value="MEMBRANE PROTEIN-RELATED"/>
    <property type="match status" value="1"/>
</dbReference>
<evidence type="ECO:0000256" key="1">
    <source>
        <dbReference type="SAM" id="Phobius"/>
    </source>
</evidence>
<gene>
    <name evidence="3" type="ORF">QUW44_07405</name>
</gene>
<comment type="caution">
    <text evidence="3">The sequence shown here is derived from an EMBL/GenBank/DDBJ whole genome shotgun (WGS) entry which is preliminary data.</text>
</comment>
<protein>
    <submittedName>
        <fullName evidence="3">VanZ family protein</fullName>
    </submittedName>
</protein>
<reference evidence="3 4" key="2">
    <citation type="submission" date="2023-06" db="EMBL/GenBank/DDBJ databases">
        <authorList>
            <person name="Zeman M."/>
            <person name="Kubasova T."/>
            <person name="Jahodarova E."/>
            <person name="Nykrynova M."/>
            <person name="Rychlik I."/>
        </authorList>
    </citation>
    <scope>NUCLEOTIDE SEQUENCE [LARGE SCALE GENOMIC DNA]</scope>
    <source>
        <strain evidence="3 4">161_Gplus</strain>
    </source>
</reference>
<proteinExistence type="predicted"/>
<feature type="transmembrane region" description="Helical" evidence="1">
    <location>
        <begin position="78"/>
        <end position="97"/>
    </location>
</feature>
<evidence type="ECO:0000313" key="3">
    <source>
        <dbReference type="EMBL" id="MDM8266980.1"/>
    </source>
</evidence>
<keyword evidence="1" id="KW-0472">Membrane</keyword>
<reference evidence="4" key="1">
    <citation type="submission" date="2023-06" db="EMBL/GenBank/DDBJ databases">
        <title>Identification and characterization of horizontal gene transfer across gut microbiota members of farm animals based on homology search.</title>
        <authorList>
            <person name="Zeman M."/>
            <person name="Kubasova T."/>
            <person name="Jahodarova E."/>
            <person name="Nykrynova M."/>
            <person name="Rychlik I."/>
        </authorList>
    </citation>
    <scope>NUCLEOTIDE SEQUENCE [LARGE SCALE GENOMIC DNA]</scope>
    <source>
        <strain evidence="4">161_Gplus</strain>
    </source>
</reference>